<dbReference type="Proteomes" id="UP000035762">
    <property type="component" value="Unassembled WGS sequence"/>
</dbReference>
<organism evidence="2 3">
    <name type="scientific">Afipia felis</name>
    <name type="common">Cat scratch disease bacillus</name>
    <dbReference type="NCBI Taxonomy" id="1035"/>
    <lineage>
        <taxon>Bacteria</taxon>
        <taxon>Pseudomonadati</taxon>
        <taxon>Pseudomonadota</taxon>
        <taxon>Alphaproteobacteria</taxon>
        <taxon>Hyphomicrobiales</taxon>
        <taxon>Nitrobacteraceae</taxon>
        <taxon>Afipia</taxon>
    </lineage>
</organism>
<dbReference type="PANTHER" id="PTHR40265:SF1">
    <property type="entry name" value="GLYOXALASE-LIKE DOMAIN-CONTAINING PROTEIN"/>
    <property type="match status" value="1"/>
</dbReference>
<dbReference type="InterPro" id="IPR025870">
    <property type="entry name" value="Glyoxalase-like_dom"/>
</dbReference>
<dbReference type="InterPro" id="IPR029068">
    <property type="entry name" value="Glyas_Bleomycin-R_OHBP_Dase"/>
</dbReference>
<name>A0A090N8E1_AFIFE</name>
<sequence length="300" mass="33083">MAAPVNEGRAGDAAVSTAASPREGMFDHAVLNLHYDLDSGEALFRALGFNVTPRSFHTLGSMNNLMVFGTNYLELVGIDPSNPNPRKELLDWPVGLNGLVYGSDDIELTAARLRSARLPMLKPKAFSREVVIEGVTDEARFRTVHLAPDYFPASRLYFCEHQTPHLVWHPAFMSHPNSARCLKRLTIVADDFETQAQSFTRMLGLRPDPDARVWSRGTRIDFVSRKRLANLYHGHADPGPGKPKVAVMSIGVASIAMLKAVMEPRLAQKLIDIDKSCLLLPASECFGVAIEFLATNMSLV</sequence>
<dbReference type="Gene3D" id="3.10.180.10">
    <property type="entry name" value="2,3-Dihydroxybiphenyl 1,2-Dioxygenase, domain 1"/>
    <property type="match status" value="1"/>
</dbReference>
<protein>
    <recommendedName>
        <fullName evidence="1">Glyoxalase-like domain-containing protein</fullName>
    </recommendedName>
</protein>
<evidence type="ECO:0000259" key="1">
    <source>
        <dbReference type="Pfam" id="PF13468"/>
    </source>
</evidence>
<keyword evidence="3" id="KW-1185">Reference proteome</keyword>
<dbReference type="PANTHER" id="PTHR40265">
    <property type="entry name" value="BLL2707 PROTEIN"/>
    <property type="match status" value="1"/>
</dbReference>
<evidence type="ECO:0000313" key="3">
    <source>
        <dbReference type="Proteomes" id="UP000035762"/>
    </source>
</evidence>
<comment type="caution">
    <text evidence="2">The sequence shown here is derived from an EMBL/GenBank/DDBJ whole genome shotgun (WGS) entry which is preliminary data.</text>
</comment>
<dbReference type="STRING" id="1035.BN961_03410"/>
<reference evidence="2 3" key="1">
    <citation type="journal article" date="2014" name="Genome Announc.">
        <title>Genome Sequence of Afipia felis Strain 76713, Isolated in Hospital Water Using an Amoeba Co-Culture Procedure.</title>
        <authorList>
            <person name="Benamar S."/>
            <person name="La Scola B."/>
            <person name="Croce O."/>
        </authorList>
    </citation>
    <scope>NUCLEOTIDE SEQUENCE [LARGE SCALE GENOMIC DNA]</scope>
    <source>
        <strain evidence="2 3">76713</strain>
    </source>
</reference>
<feature type="domain" description="Glyoxalase-like" evidence="1">
    <location>
        <begin position="26"/>
        <end position="202"/>
    </location>
</feature>
<dbReference type="AlphaFoldDB" id="A0A090N8E1"/>
<gene>
    <name evidence="2" type="ORF">BN961_03410</name>
</gene>
<dbReference type="EMBL" id="CCAZ020000002">
    <property type="protein sequence ID" value="CEG09978.1"/>
    <property type="molecule type" value="Genomic_DNA"/>
</dbReference>
<dbReference type="OrthoDB" id="9812467at2"/>
<dbReference type="RefSeq" id="WP_009338730.1">
    <property type="nucleotide sequence ID" value="NZ_CCAZ020000002.1"/>
</dbReference>
<dbReference type="SUPFAM" id="SSF54593">
    <property type="entry name" value="Glyoxalase/Bleomycin resistance protein/Dihydroxybiphenyl dioxygenase"/>
    <property type="match status" value="1"/>
</dbReference>
<proteinExistence type="predicted"/>
<evidence type="ECO:0000313" key="2">
    <source>
        <dbReference type="EMBL" id="CEG09978.1"/>
    </source>
</evidence>
<dbReference type="Pfam" id="PF13468">
    <property type="entry name" value="Glyoxalase_3"/>
    <property type="match status" value="1"/>
</dbReference>
<accession>A0A090N8E1</accession>